<gene>
    <name evidence="2" type="ORF">MFU01_69760</name>
    <name evidence="3" type="ORF">SAMN05443572_113232</name>
</gene>
<evidence type="ECO:0000256" key="1">
    <source>
        <dbReference type="SAM" id="MobiDB-lite"/>
    </source>
</evidence>
<reference evidence="3 4" key="1">
    <citation type="submission" date="2016-10" db="EMBL/GenBank/DDBJ databases">
        <authorList>
            <person name="Varghese N."/>
            <person name="Submissions S."/>
        </authorList>
    </citation>
    <scope>NUCLEOTIDE SEQUENCE [LARGE SCALE GENOMIC DNA]</scope>
    <source>
        <strain evidence="3 4">DSM 16525</strain>
    </source>
</reference>
<accession>A0A511TCN5</accession>
<proteinExistence type="predicted"/>
<feature type="compositionally biased region" description="Polar residues" evidence="1">
    <location>
        <begin position="35"/>
        <end position="48"/>
    </location>
</feature>
<comment type="caution">
    <text evidence="2">The sequence shown here is derived from an EMBL/GenBank/DDBJ whole genome shotgun (WGS) entry which is preliminary data.</text>
</comment>
<evidence type="ECO:0000313" key="4">
    <source>
        <dbReference type="Proteomes" id="UP000183760"/>
    </source>
</evidence>
<protein>
    <submittedName>
        <fullName evidence="2">Uncharacterized protein</fullName>
    </submittedName>
</protein>
<dbReference type="Proteomes" id="UP000183760">
    <property type="component" value="Unassembled WGS sequence"/>
</dbReference>
<evidence type="ECO:0000313" key="2">
    <source>
        <dbReference type="EMBL" id="GEN11939.1"/>
    </source>
</evidence>
<dbReference type="Proteomes" id="UP000321514">
    <property type="component" value="Unassembled WGS sequence"/>
</dbReference>
<dbReference type="EMBL" id="FOIB01000013">
    <property type="protein sequence ID" value="SEU38877.1"/>
    <property type="molecule type" value="Genomic_DNA"/>
</dbReference>
<sequence>MDGPQSKPYAHTRPEEDRCEACNAWHRDCVAEGTTPPSLHSASPSLTALTELDPGQGP</sequence>
<keyword evidence="4" id="KW-1185">Reference proteome</keyword>
<evidence type="ECO:0000313" key="5">
    <source>
        <dbReference type="Proteomes" id="UP000321514"/>
    </source>
</evidence>
<evidence type="ECO:0000313" key="3">
    <source>
        <dbReference type="EMBL" id="SEU38877.1"/>
    </source>
</evidence>
<organism evidence="2 5">
    <name type="scientific">Myxococcus fulvus</name>
    <dbReference type="NCBI Taxonomy" id="33"/>
    <lineage>
        <taxon>Bacteria</taxon>
        <taxon>Pseudomonadati</taxon>
        <taxon>Myxococcota</taxon>
        <taxon>Myxococcia</taxon>
        <taxon>Myxococcales</taxon>
        <taxon>Cystobacterineae</taxon>
        <taxon>Myxococcaceae</taxon>
        <taxon>Myxococcus</taxon>
    </lineage>
</organism>
<name>A0A511TCN5_MYXFU</name>
<feature type="region of interest" description="Disordered" evidence="1">
    <location>
        <begin position="34"/>
        <end position="58"/>
    </location>
</feature>
<reference evidence="2 5" key="2">
    <citation type="submission" date="2019-07" db="EMBL/GenBank/DDBJ databases">
        <title>Whole genome shotgun sequence of Myxococcus fulvus NBRC 100333.</title>
        <authorList>
            <person name="Hosoyama A."/>
            <person name="Uohara A."/>
            <person name="Ohji S."/>
            <person name="Ichikawa N."/>
        </authorList>
    </citation>
    <scope>NUCLEOTIDE SEQUENCE [LARGE SCALE GENOMIC DNA]</scope>
    <source>
        <strain evidence="2 5">NBRC 100333</strain>
    </source>
</reference>
<dbReference type="AlphaFoldDB" id="A0A511TCN5"/>
<dbReference type="EMBL" id="BJXR01000052">
    <property type="protein sequence ID" value="GEN11939.1"/>
    <property type="molecule type" value="Genomic_DNA"/>
</dbReference>